<evidence type="ECO:0000313" key="3">
    <source>
        <dbReference type="Proteomes" id="UP000266723"/>
    </source>
</evidence>
<dbReference type="InterPro" id="IPR051304">
    <property type="entry name" value="SCF_F-box_domain"/>
</dbReference>
<evidence type="ECO:0000313" key="2">
    <source>
        <dbReference type="EMBL" id="KAF3594916.1"/>
    </source>
</evidence>
<feature type="domain" description="KIB1-4 beta-propeller" evidence="1">
    <location>
        <begin position="5"/>
        <end position="57"/>
    </location>
</feature>
<gene>
    <name evidence="2" type="ORF">DY000_02020014</name>
</gene>
<accession>A0ABQ7EDG2</accession>
<dbReference type="Proteomes" id="UP000266723">
    <property type="component" value="Unassembled WGS sequence"/>
</dbReference>
<name>A0ABQ7EDG2_BRACR</name>
<sequence length="103" mass="11887">MNERTVKDLGDRMLFLGDDCTFSASASDLLPLRGGSSVFFSEDELGGMQGRYLGVFDFRNGKIELEHQLPEYTNLFWPPPYWVTSLEFSGLSRIIFILWIWKL</sequence>
<dbReference type="PANTHER" id="PTHR47123">
    <property type="entry name" value="F-BOX PROTEIN SKIP23"/>
    <property type="match status" value="1"/>
</dbReference>
<dbReference type="Pfam" id="PF03478">
    <property type="entry name" value="Beta-prop_KIB1-4"/>
    <property type="match status" value="1"/>
</dbReference>
<proteinExistence type="predicted"/>
<evidence type="ECO:0000259" key="1">
    <source>
        <dbReference type="Pfam" id="PF03478"/>
    </source>
</evidence>
<keyword evidence="3" id="KW-1185">Reference proteome</keyword>
<dbReference type="InterPro" id="IPR005174">
    <property type="entry name" value="KIB1-4_b-propeller"/>
</dbReference>
<protein>
    <recommendedName>
        <fullName evidence="1">KIB1-4 beta-propeller domain-containing protein</fullName>
    </recommendedName>
</protein>
<dbReference type="EMBL" id="QGKV02000299">
    <property type="protein sequence ID" value="KAF3594916.1"/>
    <property type="molecule type" value="Genomic_DNA"/>
</dbReference>
<reference evidence="2 3" key="1">
    <citation type="journal article" date="2020" name="BMC Genomics">
        <title>Intraspecific diversification of the crop wild relative Brassica cretica Lam. using demographic model selection.</title>
        <authorList>
            <person name="Kioukis A."/>
            <person name="Michalopoulou V.A."/>
            <person name="Briers L."/>
            <person name="Pirintsos S."/>
            <person name="Studholme D.J."/>
            <person name="Pavlidis P."/>
            <person name="Sarris P.F."/>
        </authorList>
    </citation>
    <scope>NUCLEOTIDE SEQUENCE [LARGE SCALE GENOMIC DNA]</scope>
    <source>
        <strain evidence="3">cv. PFS-1207/04</strain>
    </source>
</reference>
<organism evidence="2 3">
    <name type="scientific">Brassica cretica</name>
    <name type="common">Mustard</name>
    <dbReference type="NCBI Taxonomy" id="69181"/>
    <lineage>
        <taxon>Eukaryota</taxon>
        <taxon>Viridiplantae</taxon>
        <taxon>Streptophyta</taxon>
        <taxon>Embryophyta</taxon>
        <taxon>Tracheophyta</taxon>
        <taxon>Spermatophyta</taxon>
        <taxon>Magnoliopsida</taxon>
        <taxon>eudicotyledons</taxon>
        <taxon>Gunneridae</taxon>
        <taxon>Pentapetalae</taxon>
        <taxon>rosids</taxon>
        <taxon>malvids</taxon>
        <taxon>Brassicales</taxon>
        <taxon>Brassicaceae</taxon>
        <taxon>Brassiceae</taxon>
        <taxon>Brassica</taxon>
    </lineage>
</organism>
<comment type="caution">
    <text evidence="2">The sequence shown here is derived from an EMBL/GenBank/DDBJ whole genome shotgun (WGS) entry which is preliminary data.</text>
</comment>
<dbReference type="PANTHER" id="PTHR47123:SF15">
    <property type="entry name" value="F-BOX PROTEIN SKIP23"/>
    <property type="match status" value="1"/>
</dbReference>